<dbReference type="EMBL" id="CAJOBB010002568">
    <property type="protein sequence ID" value="CAF3980215.1"/>
    <property type="molecule type" value="Genomic_DNA"/>
</dbReference>
<evidence type="ECO:0000313" key="3">
    <source>
        <dbReference type="Proteomes" id="UP000663868"/>
    </source>
</evidence>
<gene>
    <name evidence="2" type="ORF">KXQ929_LOCUS27296</name>
</gene>
<feature type="transmembrane region" description="Helical" evidence="1">
    <location>
        <begin position="191"/>
        <end position="213"/>
    </location>
</feature>
<evidence type="ECO:0000313" key="2">
    <source>
        <dbReference type="EMBL" id="CAF3980215.1"/>
    </source>
</evidence>
<name>A0A819MIT5_9BILA</name>
<keyword evidence="1" id="KW-0812">Transmembrane</keyword>
<feature type="transmembrane region" description="Helical" evidence="1">
    <location>
        <begin position="100"/>
        <end position="127"/>
    </location>
</feature>
<keyword evidence="1" id="KW-1133">Transmembrane helix</keyword>
<accession>A0A819MIT5</accession>
<dbReference type="AlphaFoldDB" id="A0A819MIT5"/>
<organism evidence="2 3">
    <name type="scientific">Adineta steineri</name>
    <dbReference type="NCBI Taxonomy" id="433720"/>
    <lineage>
        <taxon>Eukaryota</taxon>
        <taxon>Metazoa</taxon>
        <taxon>Spiralia</taxon>
        <taxon>Gnathifera</taxon>
        <taxon>Rotifera</taxon>
        <taxon>Eurotatoria</taxon>
        <taxon>Bdelloidea</taxon>
        <taxon>Adinetida</taxon>
        <taxon>Adinetidae</taxon>
        <taxon>Adineta</taxon>
    </lineage>
</organism>
<proteinExistence type="predicted"/>
<feature type="transmembrane region" description="Helical" evidence="1">
    <location>
        <begin position="48"/>
        <end position="80"/>
    </location>
</feature>
<dbReference type="Proteomes" id="UP000663868">
    <property type="component" value="Unassembled WGS sequence"/>
</dbReference>
<keyword evidence="1" id="KW-0472">Membrane</keyword>
<sequence length="257" mass="29386">MMNEVLLDDNAVGNVPLQSLDHGVSKNDDLQSGYDNRRLGLKRGWKECVFFIFCWAFKLFIIIVCSFLTFGYIAIVTGLFSDAKKVFGNIAYLFYMKVWLYASTYAITYGCITPFAIQVTAITLLIISAAKSRARTRNNHATTFTQILRKQFKTQKELYVTPTIIILAALPQIIITSSFACTELNNAWQRYALLVSYLFSFTPQIFGFLIYVLPSSSYKTEFINTKIGRKLFRIKINNQNNNRTNVVLATKQHKTKL</sequence>
<feature type="transmembrane region" description="Helical" evidence="1">
    <location>
        <begin position="158"/>
        <end position="179"/>
    </location>
</feature>
<protein>
    <submittedName>
        <fullName evidence="2">Uncharacterized protein</fullName>
    </submittedName>
</protein>
<evidence type="ECO:0000256" key="1">
    <source>
        <dbReference type="SAM" id="Phobius"/>
    </source>
</evidence>
<comment type="caution">
    <text evidence="2">The sequence shown here is derived from an EMBL/GenBank/DDBJ whole genome shotgun (WGS) entry which is preliminary data.</text>
</comment>
<reference evidence="2" key="1">
    <citation type="submission" date="2021-02" db="EMBL/GenBank/DDBJ databases">
        <authorList>
            <person name="Nowell W R."/>
        </authorList>
    </citation>
    <scope>NUCLEOTIDE SEQUENCE</scope>
</reference>